<dbReference type="PROSITE" id="PS00198">
    <property type="entry name" value="4FE4S_FER_1"/>
    <property type="match status" value="1"/>
</dbReference>
<dbReference type="PANTHER" id="PTHR39163:SF1">
    <property type="entry name" value="FERREDOXIN"/>
    <property type="match status" value="1"/>
</dbReference>
<reference evidence="11 12" key="1">
    <citation type="submission" date="2019-07" db="EMBL/GenBank/DDBJ databases">
        <title>Genomic Encyclopedia of Type Strains, Phase IV (KMG-IV): sequencing the most valuable type-strain genomes for metagenomic binning, comparative biology and taxonomic classification.</title>
        <authorList>
            <person name="Goeker M."/>
        </authorList>
    </citation>
    <scope>NUCLEOTIDE SEQUENCE [LARGE SCALE GENOMIC DNA]</scope>
    <source>
        <strain evidence="11 12">SS015</strain>
    </source>
</reference>
<proteinExistence type="predicted"/>
<dbReference type="InterPro" id="IPR001080">
    <property type="entry name" value="3Fe4S_ferredoxin"/>
</dbReference>
<evidence type="ECO:0000313" key="11">
    <source>
        <dbReference type="EMBL" id="TYO99926.1"/>
    </source>
</evidence>
<evidence type="ECO:0000256" key="8">
    <source>
        <dbReference type="ARBA" id="ARBA00023014"/>
    </source>
</evidence>
<dbReference type="RefSeq" id="WP_148894127.1">
    <property type="nucleotide sequence ID" value="NZ_VNIB01000001.1"/>
</dbReference>
<keyword evidence="3 9" id="KW-0813">Transport</keyword>
<dbReference type="PANTHER" id="PTHR39163">
    <property type="entry name" value="FERREDOXIN"/>
    <property type="match status" value="1"/>
</dbReference>
<keyword evidence="12" id="KW-1185">Reference proteome</keyword>
<gene>
    <name evidence="11" type="ORF">EDC39_10186</name>
</gene>
<keyword evidence="8 9" id="KW-0411">Iron-sulfur</keyword>
<dbReference type="GO" id="GO:0009055">
    <property type="term" value="F:electron transfer activity"/>
    <property type="evidence" value="ECO:0007669"/>
    <property type="project" value="UniProtKB-UniRule"/>
</dbReference>
<dbReference type="EMBL" id="VNIB01000001">
    <property type="protein sequence ID" value="TYO99926.1"/>
    <property type="molecule type" value="Genomic_DNA"/>
</dbReference>
<evidence type="ECO:0000313" key="12">
    <source>
        <dbReference type="Proteomes" id="UP000324159"/>
    </source>
</evidence>
<dbReference type="PRINTS" id="PR00352">
    <property type="entry name" value="3FE4SFRDOXIN"/>
</dbReference>
<sequence length="73" mass="8262">MPRTPVVDQQCCISCEVCTQICPEVFRMEGEEEGHGHDHHDHKSEVYNPTGAPEEKIEQAMDACPAACIYWED</sequence>
<evidence type="ECO:0000256" key="6">
    <source>
        <dbReference type="ARBA" id="ARBA00022982"/>
    </source>
</evidence>
<evidence type="ECO:0000259" key="10">
    <source>
        <dbReference type="PROSITE" id="PS51379"/>
    </source>
</evidence>
<evidence type="ECO:0000256" key="3">
    <source>
        <dbReference type="ARBA" id="ARBA00022448"/>
    </source>
</evidence>
<dbReference type="InterPro" id="IPR017900">
    <property type="entry name" value="4Fe4S_Fe_S_CS"/>
</dbReference>
<dbReference type="Proteomes" id="UP000324159">
    <property type="component" value="Unassembled WGS sequence"/>
</dbReference>
<evidence type="ECO:0000256" key="9">
    <source>
        <dbReference type="RuleBase" id="RU368020"/>
    </source>
</evidence>
<dbReference type="InterPro" id="IPR052395">
    <property type="entry name" value="ET_Ferredoxin"/>
</dbReference>
<evidence type="ECO:0000256" key="1">
    <source>
        <dbReference type="ARBA" id="ARBA00001966"/>
    </source>
</evidence>
<keyword evidence="5 9" id="KW-0479">Metal-binding</keyword>
<comment type="function">
    <text evidence="2 9">Ferredoxins are iron-sulfur proteins that transfer electrons in a wide variety of metabolic reactions.</text>
</comment>
<dbReference type="AlphaFoldDB" id="A0A5D3WNZ9"/>
<dbReference type="OrthoDB" id="9803319at2"/>
<comment type="cofactor">
    <cofactor evidence="1">
        <name>[4Fe-4S] cluster</name>
        <dbReference type="ChEBI" id="CHEBI:49883"/>
    </cofactor>
</comment>
<dbReference type="Pfam" id="PF13370">
    <property type="entry name" value="Fer4_13"/>
    <property type="match status" value="1"/>
</dbReference>
<dbReference type="GO" id="GO:0005506">
    <property type="term" value="F:iron ion binding"/>
    <property type="evidence" value="ECO:0007669"/>
    <property type="project" value="UniProtKB-UniRule"/>
</dbReference>
<dbReference type="PROSITE" id="PS51379">
    <property type="entry name" value="4FE4S_FER_2"/>
    <property type="match status" value="1"/>
</dbReference>
<keyword evidence="7 9" id="KW-0408">Iron</keyword>
<keyword evidence="6 9" id="KW-0249">Electron transport</keyword>
<dbReference type="GO" id="GO:0051539">
    <property type="term" value="F:4 iron, 4 sulfur cluster binding"/>
    <property type="evidence" value="ECO:0007669"/>
    <property type="project" value="UniProtKB-KW"/>
</dbReference>
<evidence type="ECO:0000256" key="5">
    <source>
        <dbReference type="ARBA" id="ARBA00022723"/>
    </source>
</evidence>
<dbReference type="Gene3D" id="3.30.70.20">
    <property type="match status" value="1"/>
</dbReference>
<dbReference type="SUPFAM" id="SSF54862">
    <property type="entry name" value="4Fe-4S ferredoxins"/>
    <property type="match status" value="1"/>
</dbReference>
<protein>
    <recommendedName>
        <fullName evidence="9">Ferredoxin</fullName>
    </recommendedName>
</protein>
<evidence type="ECO:0000256" key="7">
    <source>
        <dbReference type="ARBA" id="ARBA00023004"/>
    </source>
</evidence>
<comment type="caution">
    <text evidence="11">The sequence shown here is derived from an EMBL/GenBank/DDBJ whole genome shotgun (WGS) entry which is preliminary data.</text>
</comment>
<name>A0A5D3WNZ9_9BACT</name>
<evidence type="ECO:0000256" key="2">
    <source>
        <dbReference type="ARBA" id="ARBA00003532"/>
    </source>
</evidence>
<accession>A0A5D3WNZ9</accession>
<evidence type="ECO:0000256" key="4">
    <source>
        <dbReference type="ARBA" id="ARBA00022485"/>
    </source>
</evidence>
<dbReference type="InterPro" id="IPR017896">
    <property type="entry name" value="4Fe4S_Fe-S-bd"/>
</dbReference>
<feature type="domain" description="4Fe-4S ferredoxin-type" evidence="10">
    <location>
        <begin position="3"/>
        <end position="31"/>
    </location>
</feature>
<organism evidence="11 12">
    <name type="scientific">Geothermobacter ehrlichii</name>
    <dbReference type="NCBI Taxonomy" id="213224"/>
    <lineage>
        <taxon>Bacteria</taxon>
        <taxon>Pseudomonadati</taxon>
        <taxon>Thermodesulfobacteriota</taxon>
        <taxon>Desulfuromonadia</taxon>
        <taxon>Desulfuromonadales</taxon>
        <taxon>Geothermobacteraceae</taxon>
        <taxon>Geothermobacter</taxon>
    </lineage>
</organism>
<keyword evidence="4" id="KW-0004">4Fe-4S</keyword>